<dbReference type="SUPFAM" id="SSF56322">
    <property type="entry name" value="ADC synthase"/>
    <property type="match status" value="1"/>
</dbReference>
<proteinExistence type="predicted"/>
<dbReference type="PANTHER" id="PTHR11236:SF50">
    <property type="entry name" value="AMINODEOXYCHORISMATE SYNTHASE COMPONENT 1"/>
    <property type="match status" value="1"/>
</dbReference>
<dbReference type="Proteomes" id="UP000243524">
    <property type="component" value="Unassembled WGS sequence"/>
</dbReference>
<name>A0A2I0QSY4_9BACI</name>
<dbReference type="Gene3D" id="3.20.10.10">
    <property type="entry name" value="D-amino Acid Aminotransferase, subunit A, domain 2"/>
    <property type="match status" value="1"/>
</dbReference>
<evidence type="ECO:0000313" key="2">
    <source>
        <dbReference type="EMBL" id="PKR77230.1"/>
    </source>
</evidence>
<feature type="domain" description="Chorismate-utilising enzyme C-terminal" evidence="1">
    <location>
        <begin position="113"/>
        <end position="369"/>
    </location>
</feature>
<dbReference type="PANTHER" id="PTHR11236">
    <property type="entry name" value="AMINOBENZOATE/ANTHRANILATE SYNTHASE"/>
    <property type="match status" value="1"/>
</dbReference>
<dbReference type="NCBIfam" id="TIGR00553">
    <property type="entry name" value="pabB"/>
    <property type="match status" value="1"/>
</dbReference>
<dbReference type="OrthoDB" id="9803598at2"/>
<dbReference type="InterPro" id="IPR043132">
    <property type="entry name" value="BCAT-like_C"/>
</dbReference>
<sequence>MKTARLKYLFLHDFLEEGPLVFENPLNELVAHSVEEVPTVLEEAERQAQQGFYVAGYVTYEAAQAFYPDVPFHRLKELPYVWFGVFEGPSQTEKEVSRSDIGEIPRWKADISENEYKRRIADIHSEIKKGRTYQVNFTFRLKTILDELDRRSWFNQLVENQQANFAAHLELDEHEILSVSPELFFAWDGSNLETKPMKGTIKRGWTSEEDIELKEKLIDSEKDRAENVMIVDLLRNDMSRVAEAGTVNVSSLFNIETYPTVHQMTSTIHALTRKGTKLVDVFRALFPCGSITGAPKKSTMSIINNLETSPREVYCGAIGLLTPDGKAVFNVPIRTILFHKEKKEATYGVGGGITWDSSPGGEFEEAASKAEVLRRKAPTFELLETMLVEEGTIKCREEHLSRVLKSADYFQFDLSRNYLEDLFDQLEQDGETFKVRLLVSKKGHFTIEKHPYEVTEGKLEVSLANEPVSSEHLFLYHKTTNRLHYEERKLACVFDTILWNEEGKITEFTNGNLAYLLEGEWFTPPVTDGLLPGTYRESLIREGKISERSLTKDELEKVEQLVFINSVRGWMEVEMKPKG</sequence>
<dbReference type="InterPro" id="IPR036038">
    <property type="entry name" value="Aminotransferase-like"/>
</dbReference>
<gene>
    <name evidence="2" type="primary">pabB</name>
    <name evidence="2" type="ORF">CEY16_10850</name>
</gene>
<dbReference type="PRINTS" id="PR00095">
    <property type="entry name" value="ANTSNTHASEI"/>
</dbReference>
<protein>
    <submittedName>
        <fullName evidence="2">Aminodeoxychorismate synthase, component I</fullName>
    </submittedName>
</protein>
<dbReference type="InterPro" id="IPR001544">
    <property type="entry name" value="Aminotrans_IV"/>
</dbReference>
<dbReference type="GO" id="GO:0046820">
    <property type="term" value="F:4-amino-4-deoxychorismate synthase activity"/>
    <property type="evidence" value="ECO:0007669"/>
    <property type="project" value="TreeGrafter"/>
</dbReference>
<dbReference type="RefSeq" id="WP_101332058.1">
    <property type="nucleotide sequence ID" value="NZ_PJNH01000003.1"/>
</dbReference>
<comment type="caution">
    <text evidence="2">The sequence shown here is derived from an EMBL/GenBank/DDBJ whole genome shotgun (WGS) entry which is preliminary data.</text>
</comment>
<dbReference type="EMBL" id="PJNH01000003">
    <property type="protein sequence ID" value="PKR77230.1"/>
    <property type="molecule type" value="Genomic_DNA"/>
</dbReference>
<dbReference type="GO" id="GO:0000162">
    <property type="term" value="P:L-tryptophan biosynthetic process"/>
    <property type="evidence" value="ECO:0007669"/>
    <property type="project" value="TreeGrafter"/>
</dbReference>
<dbReference type="SUPFAM" id="SSF56752">
    <property type="entry name" value="D-aminoacid aminotransferase-like PLP-dependent enzymes"/>
    <property type="match status" value="1"/>
</dbReference>
<dbReference type="InterPro" id="IPR005801">
    <property type="entry name" value="ADC_synthase"/>
</dbReference>
<keyword evidence="3" id="KW-1185">Reference proteome</keyword>
<dbReference type="Gene3D" id="3.60.120.10">
    <property type="entry name" value="Anthranilate synthase"/>
    <property type="match status" value="1"/>
</dbReference>
<dbReference type="InterPro" id="IPR015890">
    <property type="entry name" value="Chorismate_C"/>
</dbReference>
<dbReference type="Pfam" id="PF01063">
    <property type="entry name" value="Aminotran_4"/>
    <property type="match status" value="1"/>
</dbReference>
<dbReference type="Pfam" id="PF00425">
    <property type="entry name" value="Chorismate_bind"/>
    <property type="match status" value="1"/>
</dbReference>
<reference evidence="2 3" key="1">
    <citation type="submission" date="2017-06" db="EMBL/GenBank/DDBJ databases">
        <title>the draft geome sequence of Illustriluteabacillus marina B3227.</title>
        <authorList>
            <person name="He R.-H."/>
            <person name="Du Z.-J."/>
        </authorList>
    </citation>
    <scope>NUCLEOTIDE SEQUENCE [LARGE SCALE GENOMIC DNA]</scope>
    <source>
        <strain evidence="2 3">B3227</strain>
    </source>
</reference>
<dbReference type="InterPro" id="IPR019999">
    <property type="entry name" value="Anth_synth_I-like"/>
</dbReference>
<organism evidence="2 3">
    <name type="scientific">Halalkalibacillus sediminis</name>
    <dbReference type="NCBI Taxonomy" id="2018042"/>
    <lineage>
        <taxon>Bacteria</taxon>
        <taxon>Bacillati</taxon>
        <taxon>Bacillota</taxon>
        <taxon>Bacilli</taxon>
        <taxon>Bacillales</taxon>
        <taxon>Bacillaceae</taxon>
        <taxon>Halalkalibacillus</taxon>
    </lineage>
</organism>
<evidence type="ECO:0000259" key="1">
    <source>
        <dbReference type="Pfam" id="PF00425"/>
    </source>
</evidence>
<dbReference type="AlphaFoldDB" id="A0A2I0QSY4"/>
<evidence type="ECO:0000313" key="3">
    <source>
        <dbReference type="Proteomes" id="UP000243524"/>
    </source>
</evidence>
<dbReference type="InterPro" id="IPR005802">
    <property type="entry name" value="ADC_synth_comp_1"/>
</dbReference>
<accession>A0A2I0QSY4</accession>
<dbReference type="GO" id="GO:0009396">
    <property type="term" value="P:folic acid-containing compound biosynthetic process"/>
    <property type="evidence" value="ECO:0007669"/>
    <property type="project" value="InterPro"/>
</dbReference>